<comment type="caution">
    <text evidence="3">The sequence shown here is derived from an EMBL/GenBank/DDBJ whole genome shotgun (WGS) entry which is preliminary data.</text>
</comment>
<keyword evidence="1" id="KW-0175">Coiled coil</keyword>
<evidence type="ECO:0000313" key="3">
    <source>
        <dbReference type="EMBL" id="MED5053119.1"/>
    </source>
</evidence>
<feature type="coiled-coil region" evidence="1">
    <location>
        <begin position="21"/>
        <end position="71"/>
    </location>
</feature>
<dbReference type="EMBL" id="JAQOTG010000003">
    <property type="protein sequence ID" value="MDE8563311.1"/>
    <property type="molecule type" value="Genomic_DNA"/>
</dbReference>
<dbReference type="EMBL" id="JARTLI010000039">
    <property type="protein sequence ID" value="MED5053119.1"/>
    <property type="molecule type" value="Genomic_DNA"/>
</dbReference>
<name>A0ABD5IZQ6_9BACL</name>
<protein>
    <submittedName>
        <fullName evidence="3">YgaB family protein</fullName>
    </submittedName>
</protein>
<proteinExistence type="predicted"/>
<organism evidence="3 5">
    <name type="scientific">Anoxybacteroides rupiense</name>
    <dbReference type="NCBI Taxonomy" id="311460"/>
    <lineage>
        <taxon>Bacteria</taxon>
        <taxon>Bacillati</taxon>
        <taxon>Bacillota</taxon>
        <taxon>Bacilli</taxon>
        <taxon>Bacillales</taxon>
        <taxon>Anoxybacillaceae</taxon>
        <taxon>Anoxybacteroides</taxon>
    </lineage>
</organism>
<evidence type="ECO:0000313" key="5">
    <source>
        <dbReference type="Proteomes" id="UP001339962"/>
    </source>
</evidence>
<dbReference type="RefSeq" id="WP_044741739.1">
    <property type="nucleotide sequence ID" value="NZ_JACIDF010000005.1"/>
</dbReference>
<evidence type="ECO:0000256" key="1">
    <source>
        <dbReference type="SAM" id="Coils"/>
    </source>
</evidence>
<dbReference type="InterPro" id="IPR025572">
    <property type="entry name" value="YgaB"/>
</dbReference>
<dbReference type="AlphaFoldDB" id="A0ABD5IZQ6"/>
<dbReference type="Pfam" id="PF14182">
    <property type="entry name" value="YgaB"/>
    <property type="match status" value="1"/>
</dbReference>
<dbReference type="Proteomes" id="UP001339962">
    <property type="component" value="Unassembled WGS sequence"/>
</dbReference>
<reference evidence="3 5" key="2">
    <citation type="submission" date="2023-03" db="EMBL/GenBank/DDBJ databases">
        <title>Bacillus Genome Sequencing.</title>
        <authorList>
            <person name="Dunlap C."/>
        </authorList>
    </citation>
    <scope>NUCLEOTIDE SEQUENCE [LARGE SCALE GENOMIC DNA]</scope>
    <source>
        <strain evidence="3 5">NRS-38</strain>
    </source>
</reference>
<accession>A0ABD5IZQ6</accession>
<keyword evidence="4" id="KW-1185">Reference proteome</keyword>
<dbReference type="Proteomes" id="UP001213979">
    <property type="component" value="Unassembled WGS sequence"/>
</dbReference>
<sequence length="87" mass="10472">MELFDRLVGEQLKTMEQLLFLQSEIERCQSIEEELIELQNEAKLQSVQEEIQQMKQQLKEIQQTFEKQTEEVIRSYQRHYCHAGEPS</sequence>
<gene>
    <name evidence="3" type="ORF">P9850_15065</name>
    <name evidence="2" type="ORF">PNH38_05345</name>
</gene>
<evidence type="ECO:0000313" key="2">
    <source>
        <dbReference type="EMBL" id="MDE8563311.1"/>
    </source>
</evidence>
<reference evidence="2 4" key="1">
    <citation type="submission" date="2023-01" db="EMBL/GenBank/DDBJ databases">
        <title>Genome-based reclassification of Anoxybacillus geothermalis as a later heterotypic synonym of Anoxybacillus rupiensis.</title>
        <authorList>
            <person name="Inan Bektas K."/>
            <person name="Canakci S."/>
            <person name="Belduz A.A."/>
            <person name="Guler H.H."/>
        </authorList>
    </citation>
    <scope>NUCLEOTIDE SEQUENCE [LARGE SCALE GENOMIC DNA]</scope>
    <source>
        <strain evidence="2 4">DSM 17127</strain>
    </source>
</reference>
<evidence type="ECO:0000313" key="4">
    <source>
        <dbReference type="Proteomes" id="UP001213979"/>
    </source>
</evidence>